<feature type="transmembrane region" description="Helical" evidence="6">
    <location>
        <begin position="93"/>
        <end position="111"/>
    </location>
</feature>
<proteinExistence type="predicted"/>
<dbReference type="InterPro" id="IPR028110">
    <property type="entry name" value="TMEM254"/>
</dbReference>
<keyword evidence="3 6" id="KW-1133">Transmembrane helix</keyword>
<dbReference type="Pfam" id="PF14934">
    <property type="entry name" value="TMEM254"/>
    <property type="match status" value="1"/>
</dbReference>
<gene>
    <name evidence="8" type="primary">LOC100373432</name>
</gene>
<keyword evidence="7" id="KW-1185">Reference proteome</keyword>
<name>A0ABM0MMP4_SACKO</name>
<evidence type="ECO:0000256" key="1">
    <source>
        <dbReference type="ARBA" id="ARBA00004141"/>
    </source>
</evidence>
<reference evidence="8" key="1">
    <citation type="submission" date="2025-08" db="UniProtKB">
        <authorList>
            <consortium name="RefSeq"/>
        </authorList>
    </citation>
    <scope>IDENTIFICATION</scope>
    <source>
        <tissue evidence="8">Testes</tissue>
    </source>
</reference>
<evidence type="ECO:0000313" key="7">
    <source>
        <dbReference type="Proteomes" id="UP000694865"/>
    </source>
</evidence>
<organism evidence="7 8">
    <name type="scientific">Saccoglossus kowalevskii</name>
    <name type="common">Acorn worm</name>
    <dbReference type="NCBI Taxonomy" id="10224"/>
    <lineage>
        <taxon>Eukaryota</taxon>
        <taxon>Metazoa</taxon>
        <taxon>Hemichordata</taxon>
        <taxon>Enteropneusta</taxon>
        <taxon>Harrimaniidae</taxon>
        <taxon>Saccoglossus</taxon>
    </lineage>
</organism>
<evidence type="ECO:0000256" key="2">
    <source>
        <dbReference type="ARBA" id="ARBA00022692"/>
    </source>
</evidence>
<protein>
    <recommendedName>
        <fullName evidence="5">Transmembrane protein 254</fullName>
    </recommendedName>
</protein>
<evidence type="ECO:0000256" key="5">
    <source>
        <dbReference type="ARBA" id="ARBA00034834"/>
    </source>
</evidence>
<evidence type="ECO:0000313" key="8">
    <source>
        <dbReference type="RefSeq" id="XP_006821285.1"/>
    </source>
</evidence>
<comment type="subcellular location">
    <subcellularLocation>
        <location evidence="1">Membrane</location>
        <topology evidence="1">Multi-pass membrane protein</topology>
    </subcellularLocation>
</comment>
<evidence type="ECO:0000256" key="6">
    <source>
        <dbReference type="SAM" id="Phobius"/>
    </source>
</evidence>
<evidence type="ECO:0000256" key="4">
    <source>
        <dbReference type="ARBA" id="ARBA00023136"/>
    </source>
</evidence>
<dbReference type="GeneID" id="100373432"/>
<evidence type="ECO:0000256" key="3">
    <source>
        <dbReference type="ARBA" id="ARBA00022989"/>
    </source>
</evidence>
<sequence length="117" mass="13069">MAGKNYFKVAHPFWIVTIGFGITLTGFAAYRPDLVPYHYLGPLGTLTKYLVDNHSVALSRGFPIIWIIHGVEAILTLPVCSMKGIGGSARIKWFLQTFALGIASFYNLLVYHPRKLK</sequence>
<dbReference type="PANTHER" id="PTHR34104">
    <property type="entry name" value="TRANSMEMBRANE PROTEIN 254"/>
    <property type="match status" value="1"/>
</dbReference>
<accession>A0ABM0MMP4</accession>
<dbReference type="Proteomes" id="UP000694865">
    <property type="component" value="Unplaced"/>
</dbReference>
<dbReference type="PANTHER" id="PTHR34104:SF3">
    <property type="entry name" value="TRANSMEMBRANE PROTEIN 254"/>
    <property type="match status" value="1"/>
</dbReference>
<keyword evidence="2 6" id="KW-0812">Transmembrane</keyword>
<feature type="transmembrane region" description="Helical" evidence="6">
    <location>
        <begin position="12"/>
        <end position="30"/>
    </location>
</feature>
<keyword evidence="4 6" id="KW-0472">Membrane</keyword>
<dbReference type="RefSeq" id="XP_006821285.1">
    <property type="nucleotide sequence ID" value="XM_006821222.1"/>
</dbReference>